<dbReference type="AlphaFoldDB" id="A0A5D5ARS4"/>
<sequence length="175" mass="20013">MNRRAFLATTAGISLTTAGCLDRLPSSQSLSGRTLEEPIFNDNEERWQDSPFEADVFSTPEEAKDALNTGIEPYEHRLEETINFDPDSQFLAVCASTREFTPQGNLKGWCPRREIDGDTFVFRFPFEEWPSELEDPYVNRVILNVWNRNMTSPPTHAAVEVQFLDDDEDIRTCSD</sequence>
<dbReference type="PROSITE" id="PS51257">
    <property type="entry name" value="PROKAR_LIPOPROTEIN"/>
    <property type="match status" value="1"/>
</dbReference>
<accession>A0A5D5ARS4</accession>
<gene>
    <name evidence="1" type="ORF">FYC77_12105</name>
</gene>
<evidence type="ECO:0000313" key="1">
    <source>
        <dbReference type="EMBL" id="TYT61761.1"/>
    </source>
</evidence>
<dbReference type="Proteomes" id="UP000324104">
    <property type="component" value="Unassembled WGS sequence"/>
</dbReference>
<proteinExistence type="predicted"/>
<dbReference type="RefSeq" id="WP_149081748.1">
    <property type="nucleotide sequence ID" value="NZ_VTAW01000014.1"/>
</dbReference>
<name>A0A5D5ARS4_9EURY</name>
<dbReference type="EMBL" id="VTAW01000014">
    <property type="protein sequence ID" value="TYT61761.1"/>
    <property type="molecule type" value="Genomic_DNA"/>
</dbReference>
<evidence type="ECO:0000313" key="2">
    <source>
        <dbReference type="Proteomes" id="UP000324104"/>
    </source>
</evidence>
<protein>
    <submittedName>
        <fullName evidence="1">Uncharacterized protein</fullName>
    </submittedName>
</protein>
<reference evidence="1 2" key="1">
    <citation type="submission" date="2019-08" db="EMBL/GenBank/DDBJ databases">
        <title>Archaea genome.</title>
        <authorList>
            <person name="Kajale S."/>
            <person name="Shouche Y."/>
            <person name="Deshpande N."/>
            <person name="Sharma A."/>
        </authorList>
    </citation>
    <scope>NUCLEOTIDE SEQUENCE [LARGE SCALE GENOMIC DNA]</scope>
    <source>
        <strain evidence="1 2">ESP3B_9</strain>
    </source>
</reference>
<keyword evidence="2" id="KW-1185">Reference proteome</keyword>
<organism evidence="1 2">
    <name type="scientific">Natrialba swarupiae</name>
    <dbReference type="NCBI Taxonomy" id="2448032"/>
    <lineage>
        <taxon>Archaea</taxon>
        <taxon>Methanobacteriati</taxon>
        <taxon>Methanobacteriota</taxon>
        <taxon>Stenosarchaea group</taxon>
        <taxon>Halobacteria</taxon>
        <taxon>Halobacteriales</taxon>
        <taxon>Natrialbaceae</taxon>
        <taxon>Natrialba</taxon>
    </lineage>
</organism>
<comment type="caution">
    <text evidence="1">The sequence shown here is derived from an EMBL/GenBank/DDBJ whole genome shotgun (WGS) entry which is preliminary data.</text>
</comment>